<dbReference type="Gene3D" id="2.30.130.10">
    <property type="entry name" value="PUA domain"/>
    <property type="match status" value="1"/>
</dbReference>
<evidence type="ECO:0000256" key="10">
    <source>
        <dbReference type="ARBA" id="ARBA00054591"/>
    </source>
</evidence>
<dbReference type="SMART" id="SM00359">
    <property type="entry name" value="PUA"/>
    <property type="match status" value="1"/>
</dbReference>
<dbReference type="InterPro" id="IPR002478">
    <property type="entry name" value="PUA"/>
</dbReference>
<gene>
    <name evidence="13" type="ORF">BD311DRAFT_784201</name>
</gene>
<dbReference type="GO" id="GO:0070939">
    <property type="term" value="C:Dsl1/NZR complex"/>
    <property type="evidence" value="ECO:0007669"/>
    <property type="project" value="TreeGrafter"/>
</dbReference>
<dbReference type="GO" id="GO:0015031">
    <property type="term" value="P:protein transport"/>
    <property type="evidence" value="ECO:0007669"/>
    <property type="project" value="UniProtKB-KW"/>
</dbReference>
<comment type="similarity">
    <text evidence="3">Belongs to the NIP7 family.</text>
</comment>
<keyword evidence="4" id="KW-0813">Transport</keyword>
<dbReference type="InterPro" id="IPR015947">
    <property type="entry name" value="PUA-like_sf"/>
</dbReference>
<dbReference type="Pfam" id="PF03657">
    <property type="entry name" value="UPF0113"/>
    <property type="match status" value="1"/>
</dbReference>
<dbReference type="Proteomes" id="UP000292957">
    <property type="component" value="Unassembled WGS sequence"/>
</dbReference>
<dbReference type="OrthoDB" id="27490at2759"/>
<evidence type="ECO:0000256" key="7">
    <source>
        <dbReference type="ARBA" id="ARBA00022884"/>
    </source>
</evidence>
<dbReference type="CDD" id="cd21151">
    <property type="entry name" value="PUA_Nip7-like"/>
    <property type="match status" value="1"/>
</dbReference>
<dbReference type="FunFam" id="3.10.450.220:FF:000001">
    <property type="entry name" value="60S ribosome subunit biogenesis protein NIP7 homolog"/>
    <property type="match status" value="1"/>
</dbReference>
<comment type="subcellular location">
    <subcellularLocation>
        <location evidence="1">Endoplasmic reticulum</location>
    </subcellularLocation>
    <subcellularLocation>
        <location evidence="2">Nucleus</location>
        <location evidence="2">Nucleolus</location>
    </subcellularLocation>
</comment>
<accession>A0A4Q9N5P2</accession>
<dbReference type="Pfam" id="PF08314">
    <property type="entry name" value="Sec39"/>
    <property type="match status" value="1"/>
</dbReference>
<dbReference type="FunFam" id="2.30.130.10:FF:000002">
    <property type="entry name" value="60S ribosome subunit biogenesis protein NIP7 homolog"/>
    <property type="match status" value="1"/>
</dbReference>
<keyword evidence="6" id="KW-0256">Endoplasmic reticulum</keyword>
<dbReference type="GO" id="GO:0005730">
    <property type="term" value="C:nucleolus"/>
    <property type="evidence" value="ECO:0007669"/>
    <property type="project" value="UniProtKB-SubCell"/>
</dbReference>
<protein>
    <submittedName>
        <fullName evidence="13">Secretory pathway protein Sec39-domain-containing protein</fullName>
    </submittedName>
</protein>
<dbReference type="SUPFAM" id="SSF88697">
    <property type="entry name" value="PUA domain-like"/>
    <property type="match status" value="1"/>
</dbReference>
<dbReference type="GO" id="GO:1902626">
    <property type="term" value="P:assembly of large subunit precursor of preribosome"/>
    <property type="evidence" value="ECO:0007669"/>
    <property type="project" value="UniProtKB-ARBA"/>
</dbReference>
<evidence type="ECO:0000256" key="5">
    <source>
        <dbReference type="ARBA" id="ARBA00022517"/>
    </source>
</evidence>
<proteinExistence type="inferred from homology"/>
<dbReference type="GO" id="GO:0006890">
    <property type="term" value="P:retrograde vesicle-mediated transport, Golgi to endoplasmic reticulum"/>
    <property type="evidence" value="ECO:0007669"/>
    <property type="project" value="InterPro"/>
</dbReference>
<dbReference type="PANTHER" id="PTHR15922">
    <property type="entry name" value="NEUROBLASTOMA-AMPLIFIED SEQUENCE"/>
    <property type="match status" value="1"/>
</dbReference>
<evidence type="ECO:0000313" key="13">
    <source>
        <dbReference type="EMBL" id="TBU34602.1"/>
    </source>
</evidence>
<dbReference type="AlphaFoldDB" id="A0A4Q9N5P2"/>
<dbReference type="GO" id="GO:0003723">
    <property type="term" value="F:RNA binding"/>
    <property type="evidence" value="ECO:0007669"/>
    <property type="project" value="UniProtKB-KW"/>
</dbReference>
<evidence type="ECO:0000256" key="3">
    <source>
        <dbReference type="ARBA" id="ARBA00009895"/>
    </source>
</evidence>
<keyword evidence="9" id="KW-0539">Nucleus</keyword>
<sequence length="1193" mass="132723">MRPLTEEESKTVFTKLANYIGKNLVHLIDRQDEPHCFRLQKDRVFYVSESSMRLAISVARPNLISLGTCFGKFTKSGKFKLHITALDYLAQYAKYKVWIKPNGEMPFLYGNHVLKAHLGRITEDTPEHQGVVVYSMNDTPLGFGVTARSTVDTRKLDPTAIIVFHQASGTRLSARVFHLSSMSTATTSSAPDLPSQWSTLVDDEVSIANVEQLLKPINDDLWVSAACVDRILEDATVQRTLLDLGIERTSQAAQRARDAAARVGSDDDEAETIQETVDERTRHTSLTSYFSQEPVDAQLCRIRAVLLERLDRLNTWVEICKEAPVQNEDEEDAIDEEWEDDPWAEDNAAPAPPTSKPGKAPVPLSAFFTVDLAETACLFASQERFTALRILFDRHGTTLWPYRFSILECIPEYALATEYRELLPSFDASLNAEQRPHARSWREEADYSESPECIRALVECGVPLSVPYPAAPSRFTANPSPLSSSDLSSWYLRRIDHVLSSTGLVDAALVLVQHAASQGVPGLDEVGEDLSLIARLVYDASQGVDSAAEDWSLERWRSMSPEEVVRAYLAHSTEVSIARDIQKLVMPYLFVLESRAERAGTPDPDLITRMLYGYILDAHLDIVAAIFEASKPTLAQGQRIIKDDEDMARLALACLYGSDKLDEWPTMSRIFECLPAWDTPEIEDADADETDTTIASLGNFVTPSTTRPRVTPSDLLLFFKPLPTTSLSRALDVLDVHLESGEILARWGVPAPLRWFLQSNSNIGEQRSRANRMARRANASDDQLDTQEDWEWLLEDMLKLAGSDEGDSRSAFCLLSRDDIIRIFFSGLLSTGNFDIAKKLLKSSNLKGSLDHQIIEDICLTCSQELYDNATSGNYHFGDMKLAYDCLDVPEPSDRVVQEKEFIEATSRLCSFNLMSRPGIPISPIEIRLTKDRLSLVSRVLSSNNDAYKHTEVILDLVHKLGFRGDIVAEVKTLAMLAETALQVEDFGRAYETSEKMVNTVLLLRSSNPVAPEDPSIQEASEVCWLTCFQLGRHPEFPDVDKKLALLGRALEFCPPEKLPDILAAWRALEEEDIDQRREALAARKRGGRRRSAPRQRVTGADVAASLASRLQNMQMHIPASPDAAALANKAFSRVAANIPFSFGGSGRSYLSQDSDRSRSGSRTGADGAHVVSEQASRALQKGIGWLLGADDE</sequence>
<evidence type="ECO:0000256" key="8">
    <source>
        <dbReference type="ARBA" id="ARBA00022927"/>
    </source>
</evidence>
<keyword evidence="5" id="KW-0690">Ribosome biogenesis</keyword>
<keyword evidence="7" id="KW-0694">RNA-binding</keyword>
<evidence type="ECO:0000256" key="1">
    <source>
        <dbReference type="ARBA" id="ARBA00004240"/>
    </source>
</evidence>
<dbReference type="InterPro" id="IPR055359">
    <property type="entry name" value="Nip7_N_euk"/>
</dbReference>
<dbReference type="PANTHER" id="PTHR15922:SF2">
    <property type="entry name" value="NBAS SUBUNIT OF NRZ TETHERING COMPLEX"/>
    <property type="match status" value="1"/>
</dbReference>
<dbReference type="Gene3D" id="3.10.450.220">
    <property type="match status" value="1"/>
</dbReference>
<dbReference type="Pfam" id="PF17833">
    <property type="entry name" value="pre-PUA_NIP7"/>
    <property type="match status" value="1"/>
</dbReference>
<evidence type="ECO:0000259" key="12">
    <source>
        <dbReference type="SMART" id="SM00359"/>
    </source>
</evidence>
<dbReference type="InterPro" id="IPR013244">
    <property type="entry name" value="Sec39_domain"/>
</dbReference>
<dbReference type="CDD" id="cd21146">
    <property type="entry name" value="Nip7_N_euk"/>
    <property type="match status" value="1"/>
</dbReference>
<evidence type="ECO:0000256" key="9">
    <source>
        <dbReference type="ARBA" id="ARBA00023242"/>
    </source>
</evidence>
<evidence type="ECO:0000256" key="6">
    <source>
        <dbReference type="ARBA" id="ARBA00022824"/>
    </source>
</evidence>
<dbReference type="SUPFAM" id="SSF88802">
    <property type="entry name" value="Pre-PUA domain"/>
    <property type="match status" value="1"/>
</dbReference>
<organism evidence="13">
    <name type="scientific">Dichomitus squalens</name>
    <dbReference type="NCBI Taxonomy" id="114155"/>
    <lineage>
        <taxon>Eukaryota</taxon>
        <taxon>Fungi</taxon>
        <taxon>Dikarya</taxon>
        <taxon>Basidiomycota</taxon>
        <taxon>Agaricomycotina</taxon>
        <taxon>Agaricomycetes</taxon>
        <taxon>Polyporales</taxon>
        <taxon>Polyporaceae</taxon>
        <taxon>Dichomitus</taxon>
    </lineage>
</organism>
<feature type="region of interest" description="Disordered" evidence="11">
    <location>
        <begin position="1148"/>
        <end position="1174"/>
    </location>
</feature>
<name>A0A4Q9N5P2_9APHY</name>
<evidence type="ECO:0000256" key="4">
    <source>
        <dbReference type="ARBA" id="ARBA00022448"/>
    </source>
</evidence>
<dbReference type="PROSITE" id="PS50890">
    <property type="entry name" value="PUA"/>
    <property type="match status" value="1"/>
</dbReference>
<dbReference type="InterPro" id="IPR005155">
    <property type="entry name" value="UPF0113_PUA"/>
</dbReference>
<keyword evidence="8" id="KW-0653">Protein transport</keyword>
<dbReference type="EMBL" id="ML143388">
    <property type="protein sequence ID" value="TBU34602.1"/>
    <property type="molecule type" value="Genomic_DNA"/>
</dbReference>
<comment type="function">
    <text evidence="10">Required for proper 27S pre-rRNA processing and 60S ribosome subunit assembly.</text>
</comment>
<reference evidence="13" key="1">
    <citation type="submission" date="2019-01" db="EMBL/GenBank/DDBJ databases">
        <title>Draft genome sequences of three monokaryotic isolates of the white-rot basidiomycete fungus Dichomitus squalens.</title>
        <authorList>
            <consortium name="DOE Joint Genome Institute"/>
            <person name="Lopez S.C."/>
            <person name="Andreopoulos B."/>
            <person name="Pangilinan J."/>
            <person name="Lipzen A."/>
            <person name="Riley R."/>
            <person name="Ahrendt S."/>
            <person name="Ng V."/>
            <person name="Barry K."/>
            <person name="Daum C."/>
            <person name="Grigoriev I.V."/>
            <person name="Hilden K.S."/>
            <person name="Makela M.R."/>
            <person name="de Vries R.P."/>
        </authorList>
    </citation>
    <scope>NUCLEOTIDE SEQUENCE [LARGE SCALE GENOMIC DNA]</scope>
    <source>
        <strain evidence="13">OM18370.1</strain>
    </source>
</reference>
<evidence type="ECO:0000256" key="11">
    <source>
        <dbReference type="SAM" id="MobiDB-lite"/>
    </source>
</evidence>
<dbReference type="InterPro" id="IPR036974">
    <property type="entry name" value="PUA_sf"/>
</dbReference>
<dbReference type="InterPro" id="IPR040598">
    <property type="entry name" value="NIP7_N"/>
</dbReference>
<evidence type="ECO:0000256" key="2">
    <source>
        <dbReference type="ARBA" id="ARBA00004604"/>
    </source>
</evidence>
<dbReference type="GO" id="GO:0000149">
    <property type="term" value="F:SNARE binding"/>
    <property type="evidence" value="ECO:0007669"/>
    <property type="project" value="TreeGrafter"/>
</dbReference>
<feature type="domain" description="PUA" evidence="12">
    <location>
        <begin position="95"/>
        <end position="170"/>
    </location>
</feature>